<dbReference type="EMBL" id="QGML01000167">
    <property type="protein sequence ID" value="TVY93227.1"/>
    <property type="molecule type" value="Genomic_DNA"/>
</dbReference>
<dbReference type="InterPro" id="IPR050791">
    <property type="entry name" value="Aldo-Keto_reductase"/>
</dbReference>
<dbReference type="Proteomes" id="UP000315522">
    <property type="component" value="Unassembled WGS sequence"/>
</dbReference>
<organism evidence="3 4">
    <name type="scientific">Lachnellula willkommii</name>
    <dbReference type="NCBI Taxonomy" id="215461"/>
    <lineage>
        <taxon>Eukaryota</taxon>
        <taxon>Fungi</taxon>
        <taxon>Dikarya</taxon>
        <taxon>Ascomycota</taxon>
        <taxon>Pezizomycotina</taxon>
        <taxon>Leotiomycetes</taxon>
        <taxon>Helotiales</taxon>
        <taxon>Lachnaceae</taxon>
        <taxon>Lachnellula</taxon>
    </lineage>
</organism>
<dbReference type="InterPro" id="IPR036812">
    <property type="entry name" value="NAD(P)_OxRdtase_dom_sf"/>
</dbReference>
<comment type="caution">
    <text evidence="3">The sequence shown here is derived from an EMBL/GenBank/DDBJ whole genome shotgun (WGS) entry which is preliminary data.</text>
</comment>
<evidence type="ECO:0000313" key="3">
    <source>
        <dbReference type="EMBL" id="TVY93227.1"/>
    </source>
</evidence>
<dbReference type="GO" id="GO:0016491">
    <property type="term" value="F:oxidoreductase activity"/>
    <property type="evidence" value="ECO:0007669"/>
    <property type="project" value="UniProtKB-KW"/>
</dbReference>
<feature type="domain" description="NADP-dependent oxidoreductase" evidence="2">
    <location>
        <begin position="37"/>
        <end position="322"/>
    </location>
</feature>
<dbReference type="CDD" id="cd19077">
    <property type="entry name" value="AKR_AKR8A1-2"/>
    <property type="match status" value="1"/>
</dbReference>
<keyword evidence="1" id="KW-0560">Oxidoreductase</keyword>
<dbReference type="PANTHER" id="PTHR43625">
    <property type="entry name" value="AFLATOXIN B1 ALDEHYDE REDUCTASE"/>
    <property type="match status" value="1"/>
</dbReference>
<evidence type="ECO:0000259" key="2">
    <source>
        <dbReference type="Pfam" id="PF00248"/>
    </source>
</evidence>
<keyword evidence="4" id="KW-1185">Reference proteome</keyword>
<name>A0A559MJU1_9HELO</name>
<dbReference type="PANTHER" id="PTHR43625:SF78">
    <property type="entry name" value="PYRIDOXAL REDUCTASE-RELATED"/>
    <property type="match status" value="1"/>
</dbReference>
<proteinExistence type="predicted"/>
<evidence type="ECO:0000256" key="1">
    <source>
        <dbReference type="ARBA" id="ARBA00023002"/>
    </source>
</evidence>
<sequence length="342" mass="37096">MPTLAGKEITGKGFGLMRSPLLSSYEPRYTIPGSLVPDNIAFPVFKAALSHGANIWSGADYYGTPEANTLHLLNRYFTAYPADADKVILTIKGGVINASTMDCSPEGMRRCVDNCNRILDGKKKIDFFGPARVDPNTPIESTVGGLSELVEEGKIGGILLSESSTATIKRADKIHHVSLVEAEVSLWATDILHNGVAETCKELDIVVLAHTPLGRGMLAGNFDNHEDVAHQANREFYSMFPRFQGENFEQNLKLVRELQKLAQKKGCTNAQFALAWLRSVSGKAGMPVIVPLAGARSEARVKENCEDVTLSDSEAKEIDGILESFPVAGARYPAVAATLLEY</sequence>
<dbReference type="SUPFAM" id="SSF51430">
    <property type="entry name" value="NAD(P)-linked oxidoreductase"/>
    <property type="match status" value="1"/>
</dbReference>
<protein>
    <submittedName>
        <fullName evidence="3">Pyridoxal reductase</fullName>
    </submittedName>
</protein>
<gene>
    <name evidence="3" type="primary">plr1_0</name>
    <name evidence="3" type="ORF">LAWI1_G002004</name>
</gene>
<dbReference type="Gene3D" id="3.20.20.100">
    <property type="entry name" value="NADP-dependent oxidoreductase domain"/>
    <property type="match status" value="1"/>
</dbReference>
<dbReference type="AlphaFoldDB" id="A0A559MJU1"/>
<evidence type="ECO:0000313" key="4">
    <source>
        <dbReference type="Proteomes" id="UP000315522"/>
    </source>
</evidence>
<dbReference type="InterPro" id="IPR023210">
    <property type="entry name" value="NADP_OxRdtase_dom"/>
</dbReference>
<dbReference type="Pfam" id="PF00248">
    <property type="entry name" value="Aldo_ket_red"/>
    <property type="match status" value="1"/>
</dbReference>
<reference evidence="3 4" key="1">
    <citation type="submission" date="2018-05" db="EMBL/GenBank/DDBJ databases">
        <title>Genome sequencing and assembly of the regulated plant pathogen Lachnellula willkommii and related sister species for the development of diagnostic species identification markers.</title>
        <authorList>
            <person name="Giroux E."/>
            <person name="Bilodeau G."/>
        </authorList>
    </citation>
    <scope>NUCLEOTIDE SEQUENCE [LARGE SCALE GENOMIC DNA]</scope>
    <source>
        <strain evidence="3 4">CBS 172.35</strain>
    </source>
</reference>
<accession>A0A559MJU1</accession>
<dbReference type="GO" id="GO:0005737">
    <property type="term" value="C:cytoplasm"/>
    <property type="evidence" value="ECO:0007669"/>
    <property type="project" value="TreeGrafter"/>
</dbReference>